<dbReference type="PROSITE" id="PS51257">
    <property type="entry name" value="PROKAR_LIPOPROTEIN"/>
    <property type="match status" value="1"/>
</dbReference>
<dbReference type="Pfam" id="PF13531">
    <property type="entry name" value="SBP_bac_11"/>
    <property type="match status" value="1"/>
</dbReference>
<dbReference type="RefSeq" id="WP_078255497.1">
    <property type="nucleotide sequence ID" value="NZ_MUXT01000003.1"/>
</dbReference>
<dbReference type="GO" id="GO:0015689">
    <property type="term" value="P:molybdate ion transport"/>
    <property type="evidence" value="ECO:0007669"/>
    <property type="project" value="InterPro"/>
</dbReference>
<comment type="subunit">
    <text evidence="5">The complex is composed of two ATP-binding proteins (ModC), two transmembrane proteins (ModB) and a solute-binding protein (ModA).</text>
</comment>
<evidence type="ECO:0000256" key="5">
    <source>
        <dbReference type="ARBA" id="ARBA00062515"/>
    </source>
</evidence>
<name>A0A1S9ZNZ0_9GAMM</name>
<protein>
    <submittedName>
        <fullName evidence="8">Molybdate ABC transporter substrate-binding protein</fullName>
    </submittedName>
</protein>
<gene>
    <name evidence="8" type="ORF">B0180_02260</name>
</gene>
<evidence type="ECO:0000256" key="6">
    <source>
        <dbReference type="PIRSR" id="PIRSR004846-1"/>
    </source>
</evidence>
<evidence type="ECO:0000256" key="3">
    <source>
        <dbReference type="ARBA" id="ARBA00022723"/>
    </source>
</evidence>
<proteinExistence type="inferred from homology"/>
<feature type="binding site" evidence="6">
    <location>
        <position position="65"/>
    </location>
    <ligand>
        <name>molybdate</name>
        <dbReference type="ChEBI" id="CHEBI:36264"/>
    </ligand>
</feature>
<evidence type="ECO:0000256" key="4">
    <source>
        <dbReference type="ARBA" id="ARBA00022729"/>
    </source>
</evidence>
<dbReference type="PANTHER" id="PTHR30632:SF17">
    <property type="entry name" value="MOLYBDATE-BINDING PROTEIN MODA"/>
    <property type="match status" value="1"/>
</dbReference>
<dbReference type="GO" id="GO:1901359">
    <property type="term" value="F:tungstate binding"/>
    <property type="evidence" value="ECO:0007669"/>
    <property type="project" value="UniProtKB-ARBA"/>
</dbReference>
<feature type="chain" id="PRO_5012481736" evidence="7">
    <location>
        <begin position="22"/>
        <end position="261"/>
    </location>
</feature>
<evidence type="ECO:0000256" key="7">
    <source>
        <dbReference type="SAM" id="SignalP"/>
    </source>
</evidence>
<dbReference type="InterPro" id="IPR005950">
    <property type="entry name" value="ModA"/>
</dbReference>
<reference evidence="8 9" key="1">
    <citation type="submission" date="2017-02" db="EMBL/GenBank/DDBJ databases">
        <title>Draft genome sequence of Moraxella canis CCUG 8415A type strain.</title>
        <authorList>
            <person name="Engstrom-Jakobsson H."/>
            <person name="Salva-Serra F."/>
            <person name="Thorell K."/>
            <person name="Gonzales-Siles L."/>
            <person name="Karlsson R."/>
            <person name="Boulund F."/>
            <person name="Engstrand L."/>
            <person name="Moore E."/>
        </authorList>
    </citation>
    <scope>NUCLEOTIDE SEQUENCE [LARGE SCALE GENOMIC DNA]</scope>
    <source>
        <strain evidence="8 9">CCUG 8415A</strain>
    </source>
</reference>
<feature type="binding site" evidence="6">
    <location>
        <position position="150"/>
    </location>
    <ligand>
        <name>molybdate</name>
        <dbReference type="ChEBI" id="CHEBI:36264"/>
    </ligand>
</feature>
<feature type="binding site" evidence="6">
    <location>
        <position position="38"/>
    </location>
    <ligand>
        <name>molybdate</name>
        <dbReference type="ChEBI" id="CHEBI:36264"/>
    </ligand>
</feature>
<dbReference type="InterPro" id="IPR050682">
    <property type="entry name" value="ModA/WtpA"/>
</dbReference>
<keyword evidence="2 6" id="KW-0500">Molybdenum</keyword>
<dbReference type="GO" id="GO:0030973">
    <property type="term" value="F:molybdate ion binding"/>
    <property type="evidence" value="ECO:0007669"/>
    <property type="project" value="TreeGrafter"/>
</dbReference>
<dbReference type="FunFam" id="3.40.190.10:FF:000035">
    <property type="entry name" value="Molybdate ABC transporter substrate-binding protein"/>
    <property type="match status" value="1"/>
</dbReference>
<dbReference type="Gene3D" id="3.40.190.10">
    <property type="entry name" value="Periplasmic binding protein-like II"/>
    <property type="match status" value="2"/>
</dbReference>
<evidence type="ECO:0000313" key="8">
    <source>
        <dbReference type="EMBL" id="OOR84771.1"/>
    </source>
</evidence>
<feature type="binding site" evidence="6">
    <location>
        <position position="195"/>
    </location>
    <ligand>
        <name>molybdate</name>
        <dbReference type="ChEBI" id="CHEBI:36264"/>
    </ligand>
</feature>
<sequence>MQKFFFSILILLVLSSLSACSQDPSTKAQTVTVYAAASLSNALDEINALYQQQHDTVVHTSYASSGTLAKQIQSRAPAEVFLSADTTWMDDLADKNYLIEGSQKNLLTNRLVLITPKDKPVPLNVAENGLFDPHLFQGKLCIGNPQSVPAGKYAKEAFTYLGIWDGLLDKLVETQDVRSALNFVHRGECQLGVVYQSDAVIANTVQIVAIFPKDSHRPITYPLAMIKHEDRHNHNIKPYYDFIQSADAITIYQKYGFEVLP</sequence>
<dbReference type="GO" id="GO:0046872">
    <property type="term" value="F:metal ion binding"/>
    <property type="evidence" value="ECO:0007669"/>
    <property type="project" value="UniProtKB-KW"/>
</dbReference>
<evidence type="ECO:0000313" key="9">
    <source>
        <dbReference type="Proteomes" id="UP000190322"/>
    </source>
</evidence>
<keyword evidence="4 7" id="KW-0732">Signal</keyword>
<dbReference type="PANTHER" id="PTHR30632">
    <property type="entry name" value="MOLYBDATE-BINDING PERIPLASMIC PROTEIN"/>
    <property type="match status" value="1"/>
</dbReference>
<dbReference type="PIRSF" id="PIRSF004846">
    <property type="entry name" value="ModA"/>
    <property type="match status" value="1"/>
</dbReference>
<feature type="binding site" evidence="6">
    <location>
        <position position="177"/>
    </location>
    <ligand>
        <name>molybdate</name>
        <dbReference type="ChEBI" id="CHEBI:36264"/>
    </ligand>
</feature>
<dbReference type="EMBL" id="MUXT01000003">
    <property type="protein sequence ID" value="OOR84771.1"/>
    <property type="molecule type" value="Genomic_DNA"/>
</dbReference>
<comment type="similarity">
    <text evidence="1">Belongs to the bacterial solute-binding protein ModA family.</text>
</comment>
<evidence type="ECO:0000256" key="1">
    <source>
        <dbReference type="ARBA" id="ARBA00009175"/>
    </source>
</evidence>
<accession>A0A1S9ZNZ0</accession>
<dbReference type="GO" id="GO:0030288">
    <property type="term" value="C:outer membrane-bounded periplasmic space"/>
    <property type="evidence" value="ECO:0007669"/>
    <property type="project" value="TreeGrafter"/>
</dbReference>
<comment type="caution">
    <text evidence="8">The sequence shown here is derived from an EMBL/GenBank/DDBJ whole genome shotgun (WGS) entry which is preliminary data.</text>
</comment>
<dbReference type="AlphaFoldDB" id="A0A1S9ZNZ0"/>
<evidence type="ECO:0000256" key="2">
    <source>
        <dbReference type="ARBA" id="ARBA00022505"/>
    </source>
</evidence>
<feature type="signal peptide" evidence="7">
    <location>
        <begin position="1"/>
        <end position="21"/>
    </location>
</feature>
<dbReference type="NCBIfam" id="TIGR01256">
    <property type="entry name" value="modA"/>
    <property type="match status" value="1"/>
</dbReference>
<organism evidence="8 9">
    <name type="scientific">Moraxella canis</name>
    <dbReference type="NCBI Taxonomy" id="90239"/>
    <lineage>
        <taxon>Bacteria</taxon>
        <taxon>Pseudomonadati</taxon>
        <taxon>Pseudomonadota</taxon>
        <taxon>Gammaproteobacteria</taxon>
        <taxon>Moraxellales</taxon>
        <taxon>Moraxellaceae</taxon>
        <taxon>Moraxella</taxon>
    </lineage>
</organism>
<keyword evidence="3 6" id="KW-0479">Metal-binding</keyword>
<dbReference type="NCBIfam" id="NF007958">
    <property type="entry name" value="PRK10677.1"/>
    <property type="match status" value="1"/>
</dbReference>
<dbReference type="Proteomes" id="UP000190322">
    <property type="component" value="Unassembled WGS sequence"/>
</dbReference>
<dbReference type="SUPFAM" id="SSF53850">
    <property type="entry name" value="Periplasmic binding protein-like II"/>
    <property type="match status" value="1"/>
</dbReference>